<comment type="PTM">
    <text evidence="6">Under oxidizing conditions two disulfide bonds are formed involving the reactive cysteines. Under reducing conditions zinc is bound to the reactive cysteines and the protein is inactive.</text>
</comment>
<dbReference type="Pfam" id="PF01430">
    <property type="entry name" value="HSP33"/>
    <property type="match status" value="1"/>
</dbReference>
<dbReference type="InterPro" id="IPR016154">
    <property type="entry name" value="Heat_shock_Hsp33_C"/>
</dbReference>
<dbReference type="PANTHER" id="PTHR30111">
    <property type="entry name" value="33 KDA CHAPERONIN"/>
    <property type="match status" value="1"/>
</dbReference>
<feature type="disulfide bond" description="Redox-active" evidence="6">
    <location>
        <begin position="269"/>
        <end position="272"/>
    </location>
</feature>
<dbReference type="SUPFAM" id="SSF64397">
    <property type="entry name" value="Hsp33 domain"/>
    <property type="match status" value="1"/>
</dbReference>
<accession>G8TW41</accession>
<dbReference type="HOGENOM" id="CLU_054493_1_0_9"/>
<dbReference type="GO" id="GO:0005737">
    <property type="term" value="C:cytoplasm"/>
    <property type="evidence" value="ECO:0007669"/>
    <property type="project" value="UniProtKB-SubCell"/>
</dbReference>
<reference evidence="7 8" key="2">
    <citation type="journal article" date="2012" name="Stand. Genomic Sci.">
        <title>Complete genome sequence of the moderately thermophilic mineral-sulfide-oxidizing firmicute Sulfobacillus acidophilus type strain (NAL(T)).</title>
        <authorList>
            <person name="Anderson I."/>
            <person name="Chertkov O."/>
            <person name="Chen A."/>
            <person name="Saunders E."/>
            <person name="Lapidus A."/>
            <person name="Nolan M."/>
            <person name="Lucas S."/>
            <person name="Hammon N."/>
            <person name="Deshpande S."/>
            <person name="Cheng J.F."/>
            <person name="Han C."/>
            <person name="Tapia R."/>
            <person name="Goodwin L.A."/>
            <person name="Pitluck S."/>
            <person name="Liolios K."/>
            <person name="Pagani I."/>
            <person name="Ivanova N."/>
            <person name="Mikhailova N."/>
            <person name="Pati A."/>
            <person name="Palaniappan K."/>
            <person name="Land M."/>
            <person name="Pan C."/>
            <person name="Rohde M."/>
            <person name="Pukall R."/>
            <person name="Goker M."/>
            <person name="Detter J.C."/>
            <person name="Woyke T."/>
            <person name="Bristow J."/>
            <person name="Eisen J.A."/>
            <person name="Markowitz V."/>
            <person name="Hugenholtz P."/>
            <person name="Kyrpides N.C."/>
            <person name="Klenk H.P."/>
            <person name="Mavromatis K."/>
        </authorList>
    </citation>
    <scope>NUCLEOTIDE SEQUENCE [LARGE SCALE GENOMIC DNA]</scope>
    <source>
        <strain evidence="8">ATCC 700253 / DSM 10332 / NAL</strain>
    </source>
</reference>
<dbReference type="GO" id="GO:0051082">
    <property type="term" value="F:unfolded protein binding"/>
    <property type="evidence" value="ECO:0007669"/>
    <property type="project" value="UniProtKB-UniRule"/>
</dbReference>
<evidence type="ECO:0000256" key="3">
    <source>
        <dbReference type="ARBA" id="ARBA00023157"/>
    </source>
</evidence>
<feature type="disulfide bond" description="Redox-active" evidence="6">
    <location>
        <begin position="237"/>
        <end position="239"/>
    </location>
</feature>
<dbReference type="PANTHER" id="PTHR30111:SF1">
    <property type="entry name" value="33 KDA CHAPERONIN"/>
    <property type="match status" value="1"/>
</dbReference>
<organism evidence="7 8">
    <name type="scientific">Sulfobacillus acidophilus (strain ATCC 700253 / DSM 10332 / NAL)</name>
    <dbReference type="NCBI Taxonomy" id="679936"/>
    <lineage>
        <taxon>Bacteria</taxon>
        <taxon>Bacillati</taxon>
        <taxon>Bacillota</taxon>
        <taxon>Clostridia</taxon>
        <taxon>Eubacteriales</taxon>
        <taxon>Clostridiales Family XVII. Incertae Sedis</taxon>
        <taxon>Sulfobacillus</taxon>
    </lineage>
</organism>
<keyword evidence="4 6" id="KW-0143">Chaperone</keyword>
<dbReference type="InterPro" id="IPR016153">
    <property type="entry name" value="Heat_shock_Hsp33_N"/>
</dbReference>
<evidence type="ECO:0000256" key="4">
    <source>
        <dbReference type="ARBA" id="ARBA00023186"/>
    </source>
</evidence>
<keyword evidence="8" id="KW-1185">Reference proteome</keyword>
<comment type="similarity">
    <text evidence="6">Belongs to the HSP33 family.</text>
</comment>
<dbReference type="CDD" id="cd00498">
    <property type="entry name" value="Hsp33"/>
    <property type="match status" value="1"/>
</dbReference>
<dbReference type="EMBL" id="CP003179">
    <property type="protein sequence ID" value="AEW05968.1"/>
    <property type="molecule type" value="Genomic_DNA"/>
</dbReference>
<evidence type="ECO:0000256" key="2">
    <source>
        <dbReference type="ARBA" id="ARBA00022833"/>
    </source>
</evidence>
<dbReference type="GO" id="GO:0042026">
    <property type="term" value="P:protein refolding"/>
    <property type="evidence" value="ECO:0007669"/>
    <property type="project" value="TreeGrafter"/>
</dbReference>
<sequence>MAGDYRIRATAADGLLRAVAVNTTETARQAEEIHQAYPVAAAALGRLISAAAILATDVKDDSRVVVEVDGGGPLGRLVAEIRGGRDIRARIQHPEVNLDLRADGKLAVGQAVGQDGYFRVLREEPVSGGWYQGQVELVSGEIGEDLLHYYTQSEQVPSAVALGVLVGQEGIQASGGILLQALPGLADDRAQVLTERFQRLDSLSRRLAAGETLEAVLGELLGSDAVLFEPEPIGWHCWCERGRIEDILLSLPDGDYQDLINDGGAEVTCHFCRTAYHFTQEELETLRRGA</sequence>
<dbReference type="Proteomes" id="UP000005439">
    <property type="component" value="Chromosome"/>
</dbReference>
<keyword evidence="5 6" id="KW-0676">Redox-active center</keyword>
<dbReference type="SUPFAM" id="SSF118352">
    <property type="entry name" value="HSP33 redox switch-like"/>
    <property type="match status" value="1"/>
</dbReference>
<evidence type="ECO:0000313" key="7">
    <source>
        <dbReference type="EMBL" id="AEW05968.1"/>
    </source>
</evidence>
<dbReference type="NCBIfam" id="NF001033">
    <property type="entry name" value="PRK00114.1"/>
    <property type="match status" value="1"/>
</dbReference>
<evidence type="ECO:0000256" key="1">
    <source>
        <dbReference type="ARBA" id="ARBA00022490"/>
    </source>
</evidence>
<dbReference type="Gene3D" id="3.55.30.10">
    <property type="entry name" value="Hsp33 domain"/>
    <property type="match status" value="1"/>
</dbReference>
<protein>
    <recommendedName>
        <fullName evidence="6">33 kDa chaperonin</fullName>
    </recommendedName>
    <alternativeName>
        <fullName evidence="6">Heat shock protein 33 homolog</fullName>
        <shortName evidence="6">HSP33</shortName>
    </alternativeName>
</protein>
<keyword evidence="1 6" id="KW-0963">Cytoplasm</keyword>
<keyword evidence="3 6" id="KW-1015">Disulfide bond</keyword>
<comment type="subcellular location">
    <subcellularLocation>
        <location evidence="6">Cytoplasm</location>
    </subcellularLocation>
</comment>
<proteinExistence type="inferred from homology"/>
<evidence type="ECO:0000256" key="6">
    <source>
        <dbReference type="HAMAP-Rule" id="MF_00117"/>
    </source>
</evidence>
<dbReference type="GO" id="GO:0044183">
    <property type="term" value="F:protein folding chaperone"/>
    <property type="evidence" value="ECO:0007669"/>
    <property type="project" value="TreeGrafter"/>
</dbReference>
<dbReference type="STRING" id="679936.Sulac_2506"/>
<dbReference type="Gene3D" id="3.90.1280.10">
    <property type="entry name" value="HSP33 redox switch-like"/>
    <property type="match status" value="1"/>
</dbReference>
<dbReference type="AlphaFoldDB" id="G8TW41"/>
<dbReference type="KEGG" id="sap:Sulac_2506"/>
<evidence type="ECO:0000256" key="5">
    <source>
        <dbReference type="ARBA" id="ARBA00023284"/>
    </source>
</evidence>
<name>G8TW41_SULAD</name>
<comment type="function">
    <text evidence="6">Redox regulated molecular chaperone. Protects both thermally unfolding and oxidatively damaged proteins from irreversible aggregation. Plays an important role in the bacterial defense system toward oxidative stress.</text>
</comment>
<reference evidence="8" key="1">
    <citation type="submission" date="2011-12" db="EMBL/GenBank/DDBJ databases">
        <title>The complete genome of chromosome of Sulfobacillus acidophilus DSM 10332.</title>
        <authorList>
            <person name="Lucas S."/>
            <person name="Han J."/>
            <person name="Lapidus A."/>
            <person name="Bruce D."/>
            <person name="Goodwin L."/>
            <person name="Pitluck S."/>
            <person name="Peters L."/>
            <person name="Kyrpides N."/>
            <person name="Mavromatis K."/>
            <person name="Ivanova N."/>
            <person name="Mikhailova N."/>
            <person name="Chertkov O."/>
            <person name="Saunders E."/>
            <person name="Detter J.C."/>
            <person name="Tapia R."/>
            <person name="Han C."/>
            <person name="Land M."/>
            <person name="Hauser L."/>
            <person name="Markowitz V."/>
            <person name="Cheng J.-F."/>
            <person name="Hugenholtz P."/>
            <person name="Woyke T."/>
            <person name="Wu D."/>
            <person name="Pukall R."/>
            <person name="Gehrich-Schroeter G."/>
            <person name="Schneider S."/>
            <person name="Klenk H.-P."/>
            <person name="Eisen J.A."/>
        </authorList>
    </citation>
    <scope>NUCLEOTIDE SEQUENCE [LARGE SCALE GENOMIC DNA]</scope>
    <source>
        <strain evidence="8">ATCC 700253 / DSM 10332 / NAL</strain>
    </source>
</reference>
<dbReference type="InterPro" id="IPR000397">
    <property type="entry name" value="Heat_shock_Hsp33"/>
</dbReference>
<dbReference type="PATRIC" id="fig|679936.5.peg.2594"/>
<evidence type="ECO:0000313" key="8">
    <source>
        <dbReference type="Proteomes" id="UP000005439"/>
    </source>
</evidence>
<dbReference type="HAMAP" id="MF_00117">
    <property type="entry name" value="HslO"/>
    <property type="match status" value="1"/>
</dbReference>
<dbReference type="PIRSF" id="PIRSF005261">
    <property type="entry name" value="Heat_shock_Hsp33"/>
    <property type="match status" value="1"/>
</dbReference>
<gene>
    <name evidence="6" type="primary">hslO</name>
    <name evidence="7" type="ordered locus">Sulac_2506</name>
</gene>
<keyword evidence="2 6" id="KW-0862">Zinc</keyword>